<feature type="transmembrane region" description="Helical" evidence="6">
    <location>
        <begin position="248"/>
        <end position="267"/>
    </location>
</feature>
<evidence type="ECO:0000259" key="7">
    <source>
        <dbReference type="PROSITE" id="PS50850"/>
    </source>
</evidence>
<organism evidence="8 9">
    <name type="scientific">Cupriavidus gilardii</name>
    <dbReference type="NCBI Taxonomy" id="82541"/>
    <lineage>
        <taxon>Bacteria</taxon>
        <taxon>Pseudomonadati</taxon>
        <taxon>Pseudomonadota</taxon>
        <taxon>Betaproteobacteria</taxon>
        <taxon>Burkholderiales</taxon>
        <taxon>Burkholderiaceae</taxon>
        <taxon>Cupriavidus</taxon>
    </lineage>
</organism>
<feature type="transmembrane region" description="Helical" evidence="6">
    <location>
        <begin position="398"/>
        <end position="417"/>
    </location>
</feature>
<evidence type="ECO:0000256" key="3">
    <source>
        <dbReference type="ARBA" id="ARBA00022692"/>
    </source>
</evidence>
<keyword evidence="9" id="KW-1185">Reference proteome</keyword>
<dbReference type="PROSITE" id="PS50850">
    <property type="entry name" value="MFS"/>
    <property type="match status" value="1"/>
</dbReference>
<feature type="transmembrane region" description="Helical" evidence="6">
    <location>
        <begin position="220"/>
        <end position="242"/>
    </location>
</feature>
<feature type="transmembrane region" description="Helical" evidence="6">
    <location>
        <begin position="344"/>
        <end position="365"/>
    </location>
</feature>
<feature type="transmembrane region" description="Helical" evidence="6">
    <location>
        <begin position="372"/>
        <end position="392"/>
    </location>
</feature>
<feature type="transmembrane region" description="Helical" evidence="6">
    <location>
        <begin position="91"/>
        <end position="112"/>
    </location>
</feature>
<dbReference type="RefSeq" id="WP_252252519.1">
    <property type="nucleotide sequence ID" value="NZ_CP098736.1"/>
</dbReference>
<dbReference type="InterPro" id="IPR036259">
    <property type="entry name" value="MFS_trans_sf"/>
</dbReference>
<dbReference type="InterPro" id="IPR011701">
    <property type="entry name" value="MFS"/>
</dbReference>
<gene>
    <name evidence="8" type="ORF">NDR89_18755</name>
</gene>
<dbReference type="Pfam" id="PF07690">
    <property type="entry name" value="MFS_1"/>
    <property type="match status" value="1"/>
</dbReference>
<evidence type="ECO:0000256" key="2">
    <source>
        <dbReference type="ARBA" id="ARBA00022475"/>
    </source>
</evidence>
<proteinExistence type="predicted"/>
<sequence length="486" mass="49641">MSWVAGSRRSNDLLDRSFGSNLYHFRRCSDGAMLSAIASSGRETEMADCADDCAKGRRAWSAAKGWGKVTRMPAARSGKATPIAAARSGNAAMWLTVAVVVGAGVVAALQVGKAAIAMPMLRAELDASLAQAGWLMAIVAVLGSLGGIPAGALVPAFGDRRILLGGLLAVVVGACAGALAPTLPALIASRFVEGLGFLLIAVAGPAVLQRVVTPQRRDIAFALWSCFMPAGMALAMVAGPLFGTWRGLWWGSAALAVVATVATRLAIPAAAQRPASAQPSLRSHGVAGAAATMRADIVSVLRASQPLRLAACFALYSVMFFALFSFLPVLLIERIGVSHRMVGLLTALAIAANMIGNLAAGYLLARGVSRSLVVGATCLTMGLAALGIFLPLFGDVPTFLLCLLFSAVGGLIPATLLSSASIVAPTAGLLPVVIGLLMQGSNVGQVVGPVTVGAAIEAWGWHAAAAVVALSALAAMLLARGMRFRR</sequence>
<dbReference type="PANTHER" id="PTHR43124">
    <property type="entry name" value="PURINE EFFLUX PUMP PBUE"/>
    <property type="match status" value="1"/>
</dbReference>
<dbReference type="PANTHER" id="PTHR43124:SF3">
    <property type="entry name" value="CHLORAMPHENICOL EFFLUX PUMP RV0191"/>
    <property type="match status" value="1"/>
</dbReference>
<dbReference type="Gene3D" id="1.20.1250.20">
    <property type="entry name" value="MFS general substrate transporter like domains"/>
    <property type="match status" value="2"/>
</dbReference>
<keyword evidence="5 6" id="KW-0472">Membrane</keyword>
<keyword evidence="2" id="KW-1003">Cell membrane</keyword>
<keyword evidence="4 6" id="KW-1133">Transmembrane helix</keyword>
<feature type="transmembrane region" description="Helical" evidence="6">
    <location>
        <begin position="422"/>
        <end position="439"/>
    </location>
</feature>
<evidence type="ECO:0000256" key="6">
    <source>
        <dbReference type="SAM" id="Phobius"/>
    </source>
</evidence>
<protein>
    <submittedName>
        <fullName evidence="8">MFS transporter</fullName>
    </submittedName>
</protein>
<feature type="transmembrane region" description="Helical" evidence="6">
    <location>
        <begin position="187"/>
        <end position="208"/>
    </location>
</feature>
<accession>A0ABY4VN64</accession>
<dbReference type="InterPro" id="IPR050189">
    <property type="entry name" value="MFS_Efflux_Transporters"/>
</dbReference>
<comment type="subcellular location">
    <subcellularLocation>
        <location evidence="1">Cell membrane</location>
        <topology evidence="1">Multi-pass membrane protein</topology>
    </subcellularLocation>
</comment>
<dbReference type="EMBL" id="CP098736">
    <property type="protein sequence ID" value="USE78692.1"/>
    <property type="molecule type" value="Genomic_DNA"/>
</dbReference>
<feature type="transmembrane region" description="Helical" evidence="6">
    <location>
        <begin position="309"/>
        <end position="332"/>
    </location>
</feature>
<evidence type="ECO:0000313" key="8">
    <source>
        <dbReference type="EMBL" id="USE78692.1"/>
    </source>
</evidence>
<feature type="transmembrane region" description="Helical" evidence="6">
    <location>
        <begin position="459"/>
        <end position="479"/>
    </location>
</feature>
<keyword evidence="3 6" id="KW-0812">Transmembrane</keyword>
<dbReference type="CDD" id="cd06174">
    <property type="entry name" value="MFS"/>
    <property type="match status" value="1"/>
</dbReference>
<evidence type="ECO:0000256" key="1">
    <source>
        <dbReference type="ARBA" id="ARBA00004651"/>
    </source>
</evidence>
<evidence type="ECO:0000256" key="5">
    <source>
        <dbReference type="ARBA" id="ARBA00023136"/>
    </source>
</evidence>
<feature type="domain" description="Major facilitator superfamily (MFS) profile" evidence="7">
    <location>
        <begin position="96"/>
        <end position="486"/>
    </location>
</feature>
<dbReference type="InterPro" id="IPR020846">
    <property type="entry name" value="MFS_dom"/>
</dbReference>
<name>A0ABY4VN64_9BURK</name>
<evidence type="ECO:0000313" key="9">
    <source>
        <dbReference type="Proteomes" id="UP001056648"/>
    </source>
</evidence>
<reference evidence="8" key="1">
    <citation type="submission" date="2022-06" db="EMBL/GenBank/DDBJ databases">
        <title>Complete genome sequence and characterization of Cupriavidus gilardii QJ1 isolated from contaminating cells.</title>
        <authorList>
            <person name="Qi J."/>
        </authorList>
    </citation>
    <scope>NUCLEOTIDE SEQUENCE</scope>
    <source>
        <strain evidence="8">QJ1</strain>
    </source>
</reference>
<feature type="transmembrane region" description="Helical" evidence="6">
    <location>
        <begin position="162"/>
        <end position="181"/>
    </location>
</feature>
<dbReference type="SUPFAM" id="SSF103473">
    <property type="entry name" value="MFS general substrate transporter"/>
    <property type="match status" value="1"/>
</dbReference>
<evidence type="ECO:0000256" key="4">
    <source>
        <dbReference type="ARBA" id="ARBA00022989"/>
    </source>
</evidence>
<dbReference type="Proteomes" id="UP001056648">
    <property type="component" value="Chromosome 2"/>
</dbReference>
<feature type="transmembrane region" description="Helical" evidence="6">
    <location>
        <begin position="132"/>
        <end position="155"/>
    </location>
</feature>